<sequence>MGGAASVEHTRYDENKFLQSMAILESIGDDAEKFSKLKAIWTDNVSVVSARNNEMEESTNQEDKVDNKEREDDVINDHHSEEESHQVLNEDTNVQQVQEVHTFTEMESSHTKELKVTPRIPSTTICITTLPSMNVSNELQNENDQKEI</sequence>
<reference evidence="3" key="1">
    <citation type="submission" date="2014-09" db="EMBL/GenBank/DDBJ databases">
        <authorList>
            <person name="Sharma Rahul"/>
            <person name="Thines Marco"/>
        </authorList>
    </citation>
    <scope>NUCLEOTIDE SEQUENCE [LARGE SCALE GENOMIC DNA]</scope>
</reference>
<organism evidence="2 3">
    <name type="scientific">Plasmopara halstedii</name>
    <name type="common">Downy mildew of sunflower</name>
    <dbReference type="NCBI Taxonomy" id="4781"/>
    <lineage>
        <taxon>Eukaryota</taxon>
        <taxon>Sar</taxon>
        <taxon>Stramenopiles</taxon>
        <taxon>Oomycota</taxon>
        <taxon>Peronosporomycetes</taxon>
        <taxon>Peronosporales</taxon>
        <taxon>Peronosporaceae</taxon>
        <taxon>Plasmopara</taxon>
    </lineage>
</organism>
<keyword evidence="3" id="KW-1185">Reference proteome</keyword>
<evidence type="ECO:0000313" key="3">
    <source>
        <dbReference type="Proteomes" id="UP000054928"/>
    </source>
</evidence>
<dbReference type="EMBL" id="CCYD01002918">
    <property type="protein sequence ID" value="CEG48266.1"/>
    <property type="molecule type" value="Genomic_DNA"/>
</dbReference>
<evidence type="ECO:0000256" key="1">
    <source>
        <dbReference type="SAM" id="MobiDB-lite"/>
    </source>
</evidence>
<dbReference type="AlphaFoldDB" id="A0A0P1B0J0"/>
<feature type="compositionally biased region" description="Basic and acidic residues" evidence="1">
    <location>
        <begin position="61"/>
        <end position="85"/>
    </location>
</feature>
<dbReference type="Proteomes" id="UP000054928">
    <property type="component" value="Unassembled WGS sequence"/>
</dbReference>
<accession>A0A0P1B0J0</accession>
<dbReference type="RefSeq" id="XP_024584635.1">
    <property type="nucleotide sequence ID" value="XM_024719325.1"/>
</dbReference>
<dbReference type="OrthoDB" id="127350at2759"/>
<protein>
    <submittedName>
        <fullName evidence="2">Uncharacterized protein</fullName>
    </submittedName>
</protein>
<proteinExistence type="predicted"/>
<feature type="region of interest" description="Disordered" evidence="1">
    <location>
        <begin position="51"/>
        <end position="92"/>
    </location>
</feature>
<name>A0A0P1B0J0_PLAHL</name>
<dbReference type="GeneID" id="36401151"/>
<evidence type="ECO:0000313" key="2">
    <source>
        <dbReference type="EMBL" id="CEG48266.1"/>
    </source>
</evidence>